<evidence type="ECO:0000313" key="1">
    <source>
        <dbReference type="EnsemblMetazoa" id="PPA42231.1"/>
    </source>
</evidence>
<organism evidence="1 2">
    <name type="scientific">Pristionchus pacificus</name>
    <name type="common">Parasitic nematode worm</name>
    <dbReference type="NCBI Taxonomy" id="54126"/>
    <lineage>
        <taxon>Eukaryota</taxon>
        <taxon>Metazoa</taxon>
        <taxon>Ecdysozoa</taxon>
        <taxon>Nematoda</taxon>
        <taxon>Chromadorea</taxon>
        <taxon>Rhabditida</taxon>
        <taxon>Rhabditina</taxon>
        <taxon>Diplogasteromorpha</taxon>
        <taxon>Diplogasteroidea</taxon>
        <taxon>Neodiplogasteridae</taxon>
        <taxon>Pristionchus</taxon>
    </lineage>
</organism>
<reference evidence="2" key="1">
    <citation type="journal article" date="2008" name="Nat. Genet.">
        <title>The Pristionchus pacificus genome provides a unique perspective on nematode lifestyle and parasitism.</title>
        <authorList>
            <person name="Dieterich C."/>
            <person name="Clifton S.W."/>
            <person name="Schuster L.N."/>
            <person name="Chinwalla A."/>
            <person name="Delehaunty K."/>
            <person name="Dinkelacker I."/>
            <person name="Fulton L."/>
            <person name="Fulton R."/>
            <person name="Godfrey J."/>
            <person name="Minx P."/>
            <person name="Mitreva M."/>
            <person name="Roeseler W."/>
            <person name="Tian H."/>
            <person name="Witte H."/>
            <person name="Yang S.P."/>
            <person name="Wilson R.K."/>
            <person name="Sommer R.J."/>
        </authorList>
    </citation>
    <scope>NUCLEOTIDE SEQUENCE [LARGE SCALE GENOMIC DNA]</scope>
    <source>
        <strain evidence="2">PS312</strain>
    </source>
</reference>
<proteinExistence type="predicted"/>
<reference evidence="1" key="2">
    <citation type="submission" date="2022-06" db="UniProtKB">
        <authorList>
            <consortium name="EnsemblMetazoa"/>
        </authorList>
    </citation>
    <scope>IDENTIFICATION</scope>
    <source>
        <strain evidence="1">PS312</strain>
    </source>
</reference>
<sequence>MISSYKRPILKSFLSFNNALHSPNSQYSSQLRRLQTNWNEMDETLRWIPEGRSSFKIVILRGGLVFFPCHSRNGWRKNPAPLVPDSTVDGVAPRDTSLDSEGPNILGGHTHHTATSPAWTRWNEMDETLKGIPGIVHYIVRLKSTYNFFVQLPRCNIQHLLAIPQIILIIQQCSSLTVLTIFFSTSETADELD</sequence>
<evidence type="ECO:0000313" key="2">
    <source>
        <dbReference type="Proteomes" id="UP000005239"/>
    </source>
</evidence>
<keyword evidence="2" id="KW-1185">Reference proteome</keyword>
<dbReference type="EnsemblMetazoa" id="PPA42231.1">
    <property type="protein sequence ID" value="PPA42231.1"/>
    <property type="gene ID" value="WBGene00280600"/>
</dbReference>
<accession>A0A8R1UWA3</accession>
<protein>
    <submittedName>
        <fullName evidence="1">Uncharacterized protein</fullName>
    </submittedName>
</protein>
<accession>A0A2A6BZQ3</accession>
<name>A0A2A6BZQ3_PRIPA</name>
<dbReference type="Proteomes" id="UP000005239">
    <property type="component" value="Unassembled WGS sequence"/>
</dbReference>
<gene>
    <name evidence="1" type="primary">WBGene00280600</name>
</gene>
<dbReference type="AlphaFoldDB" id="A0A2A6BZQ3"/>
<dbReference type="OrthoDB" id="10251424at2759"/>